<dbReference type="Proteomes" id="UP001331761">
    <property type="component" value="Unassembled WGS sequence"/>
</dbReference>
<keyword evidence="2" id="KW-0812">Transmembrane</keyword>
<gene>
    <name evidence="3" type="ORF">GCK32_006300</name>
</gene>
<feature type="region of interest" description="Disordered" evidence="1">
    <location>
        <begin position="51"/>
        <end position="71"/>
    </location>
</feature>
<reference evidence="3 4" key="1">
    <citation type="submission" date="2019-10" db="EMBL/GenBank/DDBJ databases">
        <title>Assembly and Annotation for the nematode Trichostrongylus colubriformis.</title>
        <authorList>
            <person name="Martin J."/>
        </authorList>
    </citation>
    <scope>NUCLEOTIDE SEQUENCE [LARGE SCALE GENOMIC DNA]</scope>
    <source>
        <strain evidence="3">G859</strain>
        <tissue evidence="3">Whole worm</tissue>
    </source>
</reference>
<evidence type="ECO:0000256" key="2">
    <source>
        <dbReference type="SAM" id="Phobius"/>
    </source>
</evidence>
<dbReference type="AlphaFoldDB" id="A0AAN8ISG0"/>
<feature type="non-terminal residue" evidence="3">
    <location>
        <position position="1"/>
    </location>
</feature>
<keyword evidence="4" id="KW-1185">Reference proteome</keyword>
<organism evidence="3 4">
    <name type="scientific">Trichostrongylus colubriformis</name>
    <name type="common">Black scour worm</name>
    <dbReference type="NCBI Taxonomy" id="6319"/>
    <lineage>
        <taxon>Eukaryota</taxon>
        <taxon>Metazoa</taxon>
        <taxon>Ecdysozoa</taxon>
        <taxon>Nematoda</taxon>
        <taxon>Chromadorea</taxon>
        <taxon>Rhabditida</taxon>
        <taxon>Rhabditina</taxon>
        <taxon>Rhabditomorpha</taxon>
        <taxon>Strongyloidea</taxon>
        <taxon>Trichostrongylidae</taxon>
        <taxon>Trichostrongylus</taxon>
    </lineage>
</organism>
<keyword evidence="2" id="KW-1133">Transmembrane helix</keyword>
<evidence type="ECO:0000313" key="4">
    <source>
        <dbReference type="Proteomes" id="UP001331761"/>
    </source>
</evidence>
<accession>A0AAN8ISG0</accession>
<proteinExistence type="predicted"/>
<evidence type="ECO:0000256" key="1">
    <source>
        <dbReference type="SAM" id="MobiDB-lite"/>
    </source>
</evidence>
<name>A0AAN8ISG0_TRICO</name>
<keyword evidence="2" id="KW-0472">Membrane</keyword>
<feature type="transmembrane region" description="Helical" evidence="2">
    <location>
        <begin position="246"/>
        <end position="265"/>
    </location>
</feature>
<sequence>VKQGETLPLLVRPSRYEYKPNAVTAYKEKSEFIEPLLLDFHEAPRHAPSVNSLSGFSSESGASTATLSPGDWQHNWKMQTMHHDMEHRLMDSSIQNPLEEHELGVLEASQRIADEVDRRVAMLNDTQRVETIFGGRSGELPGYFQDILHCKQLTIRRNTKQTKAFMTQANSMLKSFSCSEKNDSIDIQVADYICNELLRMAPECGQDHYDGLAINNAWKTLIDHGVIKKGSRSYLKTVYSTASAPWIAVCGVIIIVCAVLLGFLIKSH</sequence>
<feature type="compositionally biased region" description="Low complexity" evidence="1">
    <location>
        <begin position="51"/>
        <end position="63"/>
    </location>
</feature>
<protein>
    <submittedName>
        <fullName evidence="3">Uncharacterized protein</fullName>
    </submittedName>
</protein>
<comment type="caution">
    <text evidence="3">The sequence shown here is derived from an EMBL/GenBank/DDBJ whole genome shotgun (WGS) entry which is preliminary data.</text>
</comment>
<dbReference type="EMBL" id="WIXE01007879">
    <property type="protein sequence ID" value="KAK5979892.1"/>
    <property type="molecule type" value="Genomic_DNA"/>
</dbReference>
<evidence type="ECO:0000313" key="3">
    <source>
        <dbReference type="EMBL" id="KAK5979892.1"/>
    </source>
</evidence>